<proteinExistence type="predicted"/>
<gene>
    <name evidence="2" type="ORF">NIE36_32400</name>
    <name evidence="1" type="ORF">OSB80_32465</name>
</gene>
<evidence type="ECO:0000313" key="3">
    <source>
        <dbReference type="Proteomes" id="UP001209412"/>
    </source>
</evidence>
<organism evidence="2 4">
    <name type="scientific">Paraburkholderia madseniana</name>
    <dbReference type="NCBI Taxonomy" id="2599607"/>
    <lineage>
        <taxon>Bacteria</taxon>
        <taxon>Pseudomonadati</taxon>
        <taxon>Pseudomonadota</taxon>
        <taxon>Betaproteobacteria</taxon>
        <taxon>Burkholderiales</taxon>
        <taxon>Burkholderiaceae</taxon>
        <taxon>Paraburkholderia</taxon>
    </lineage>
</organism>
<dbReference type="Proteomes" id="UP001209412">
    <property type="component" value="Unassembled WGS sequence"/>
</dbReference>
<evidence type="ECO:0000313" key="1">
    <source>
        <dbReference type="EMBL" id="MCX4150037.1"/>
    </source>
</evidence>
<evidence type="ECO:0000313" key="4">
    <source>
        <dbReference type="Proteomes" id="UP001242288"/>
    </source>
</evidence>
<comment type="caution">
    <text evidence="2">The sequence shown here is derived from an EMBL/GenBank/DDBJ whole genome shotgun (WGS) entry which is preliminary data.</text>
</comment>
<evidence type="ECO:0000313" key="2">
    <source>
        <dbReference type="EMBL" id="MDQ6411855.1"/>
    </source>
</evidence>
<dbReference type="EMBL" id="JAPKHW010000036">
    <property type="protein sequence ID" value="MCX4150037.1"/>
    <property type="molecule type" value="Genomic_DNA"/>
</dbReference>
<accession>A0AAP5BK42</accession>
<keyword evidence="3" id="KW-1185">Reference proteome</keyword>
<reference evidence="2" key="1">
    <citation type="submission" date="2022-06" db="EMBL/GenBank/DDBJ databases">
        <title>PHB producers.</title>
        <authorList>
            <person name="Besaury L."/>
        </authorList>
    </citation>
    <scope>NUCLEOTIDE SEQUENCE</scope>
    <source>
        <strain evidence="2 3">SEWS6</strain>
    </source>
</reference>
<dbReference type="RefSeq" id="WP_266240834.1">
    <property type="nucleotide sequence ID" value="NZ_JAMXWF010000036.1"/>
</dbReference>
<sequence>MTITAFGPVETGLHVSSFSLAIPGTPASLSFRDKDLGPAPAVLRPLRDGQMVSSSELYTLLPGLAGVDWKPVNATNMDGLRRDWIAYLDDVRVNLTVNGPTDQAAVDAALEAAADALTASLQLARDAMTGYWLVTAGDQAFTAFVRPDNSWWVAEALPATAAHRVSRVKAFQVDADPHAALAAWAATQGQPVTITPR</sequence>
<name>A0AAP5BK42_9BURK</name>
<dbReference type="EMBL" id="JAMXWF010000036">
    <property type="protein sequence ID" value="MDQ6411855.1"/>
    <property type="molecule type" value="Genomic_DNA"/>
</dbReference>
<dbReference type="AlphaFoldDB" id="A0AAP5BK42"/>
<protein>
    <submittedName>
        <fullName evidence="2">Uncharacterized protein</fullName>
    </submittedName>
</protein>
<dbReference type="Proteomes" id="UP001242288">
    <property type="component" value="Unassembled WGS sequence"/>
</dbReference>